<keyword evidence="6" id="KW-0472">Membrane</keyword>
<keyword evidence="7" id="KW-0998">Cell outer membrane</keyword>
<feature type="signal peptide" evidence="8">
    <location>
        <begin position="1"/>
        <end position="21"/>
    </location>
</feature>
<reference evidence="10 11" key="1">
    <citation type="submission" date="2020-08" db="EMBL/GenBank/DDBJ databases">
        <title>Croceimicrobium hydrocarbonivorans gen. nov., sp. nov., a novel marine bacterium isolated from a bacterial consortium that degrades polyethylene terephthalate.</title>
        <authorList>
            <person name="Liu R."/>
        </authorList>
    </citation>
    <scope>NUCLEOTIDE SEQUENCE [LARGE SCALE GENOMIC DNA]</scope>
    <source>
        <strain evidence="10 11">A20-9</strain>
    </source>
</reference>
<evidence type="ECO:0000256" key="8">
    <source>
        <dbReference type="SAM" id="SignalP"/>
    </source>
</evidence>
<organism evidence="10 11">
    <name type="scientific">Croceimicrobium hydrocarbonivorans</name>
    <dbReference type="NCBI Taxonomy" id="2761580"/>
    <lineage>
        <taxon>Bacteria</taxon>
        <taxon>Pseudomonadati</taxon>
        <taxon>Bacteroidota</taxon>
        <taxon>Flavobacteriia</taxon>
        <taxon>Flavobacteriales</taxon>
        <taxon>Owenweeksiaceae</taxon>
        <taxon>Croceimicrobium</taxon>
    </lineage>
</organism>
<dbReference type="InterPro" id="IPR039426">
    <property type="entry name" value="TonB-dep_rcpt-like"/>
</dbReference>
<dbReference type="Gene3D" id="2.170.130.10">
    <property type="entry name" value="TonB-dependent receptor, plug domain"/>
    <property type="match status" value="1"/>
</dbReference>
<feature type="chain" id="PRO_5029006242" evidence="8">
    <location>
        <begin position="22"/>
        <end position="777"/>
    </location>
</feature>
<keyword evidence="5 8" id="KW-0732">Signal</keyword>
<dbReference type="GO" id="GO:0004180">
    <property type="term" value="F:carboxypeptidase activity"/>
    <property type="evidence" value="ECO:0007669"/>
    <property type="project" value="UniProtKB-KW"/>
</dbReference>
<dbReference type="PANTHER" id="PTHR30069:SF29">
    <property type="entry name" value="HEMOGLOBIN AND HEMOGLOBIN-HAPTOGLOBIN-BINDING PROTEIN 1-RELATED"/>
    <property type="match status" value="1"/>
</dbReference>
<evidence type="ECO:0000256" key="5">
    <source>
        <dbReference type="ARBA" id="ARBA00022729"/>
    </source>
</evidence>
<dbReference type="InterPro" id="IPR012910">
    <property type="entry name" value="Plug_dom"/>
</dbReference>
<feature type="domain" description="TonB-dependent receptor plug" evidence="9">
    <location>
        <begin position="125"/>
        <end position="224"/>
    </location>
</feature>
<dbReference type="InterPro" id="IPR036942">
    <property type="entry name" value="Beta-barrel_TonB_sf"/>
</dbReference>
<dbReference type="Pfam" id="PF07715">
    <property type="entry name" value="Plug"/>
    <property type="match status" value="1"/>
</dbReference>
<evidence type="ECO:0000259" key="9">
    <source>
        <dbReference type="Pfam" id="PF07715"/>
    </source>
</evidence>
<evidence type="ECO:0000256" key="6">
    <source>
        <dbReference type="ARBA" id="ARBA00023136"/>
    </source>
</evidence>
<evidence type="ECO:0000256" key="7">
    <source>
        <dbReference type="ARBA" id="ARBA00023237"/>
    </source>
</evidence>
<evidence type="ECO:0000256" key="1">
    <source>
        <dbReference type="ARBA" id="ARBA00004571"/>
    </source>
</evidence>
<accession>A0A7H0VCP3</accession>
<keyword evidence="4" id="KW-0812">Transmembrane</keyword>
<keyword evidence="2" id="KW-0813">Transport</keyword>
<dbReference type="InterPro" id="IPR037066">
    <property type="entry name" value="Plug_dom_sf"/>
</dbReference>
<dbReference type="SUPFAM" id="SSF49464">
    <property type="entry name" value="Carboxypeptidase regulatory domain-like"/>
    <property type="match status" value="1"/>
</dbReference>
<dbReference type="GO" id="GO:0015344">
    <property type="term" value="F:siderophore uptake transmembrane transporter activity"/>
    <property type="evidence" value="ECO:0007669"/>
    <property type="project" value="TreeGrafter"/>
</dbReference>
<dbReference type="EMBL" id="CP060139">
    <property type="protein sequence ID" value="QNR23491.1"/>
    <property type="molecule type" value="Genomic_DNA"/>
</dbReference>
<dbReference type="Gene3D" id="2.40.170.20">
    <property type="entry name" value="TonB-dependent receptor, beta-barrel domain"/>
    <property type="match status" value="1"/>
</dbReference>
<dbReference type="GO" id="GO:0009279">
    <property type="term" value="C:cell outer membrane"/>
    <property type="evidence" value="ECO:0007669"/>
    <property type="project" value="UniProtKB-SubCell"/>
</dbReference>
<dbReference type="Gene3D" id="2.60.40.1120">
    <property type="entry name" value="Carboxypeptidase-like, regulatory domain"/>
    <property type="match status" value="1"/>
</dbReference>
<sequence length="777" mass="86595">MKNFSALLSFALLIGAFNLNAQSTGTIRGFVYDKETEEAIPFANVVIEGTSKGSTASDNGFYQINEVKVGKVKVVASFIGYETVSQVVTIKAGTLENLNFYLAESSEILDEVEVSAERKERDTKVLTSVVTLDPKEITRFSVGGDADIIKAVQVLPGVVTTGDQGGQLYIRGGAPIQNLILLDGMIIYNPFHSIGFFSVFDNDIIRSADVYTGGFSAEYGSRNSAVMDIRTRAGNRKKLSGKVSASTYTSKILLETPLGPKNKRGFANSSFLLSAKTSYLDQSSQLFYPYVETEFDGLPFTFTDIYAKFTSQAENGSQINAFGFSFDDGVRYGLQNSIDWQSQGAGFNFLVIPATSKVLLSGDVSYSYYDINSIEGDLLRSSAITGFNGGLDFTYFFRKADELKVGIEAITYSTVFDVDAPLGISVAQQENTTELGTYARYRYSSNRLIAEPSLRLHYYGSQAELSFEPRLGIKYNITDWLRLKASGGFYSQNLVAGNSDRDVVNLFYGFLSAIPQSDIPSTFRGEELTSTLQKAQHLVLGFETEITSKLTLNVEGYIKNFNQITNLNRNQIYDEGSYSAQGKPEILIKDFIVEKGIARGVDFLLKYTDKDLYLWMAYSLGEVTRDDGIRVYNPSFDRRHNLNFVGNYTFGKNRNWLFSLRYNFGTGFPFTPTQLFYSEQPFVDNRGQASVDYDYTTSNGQDGVLYGELNTRRLPNYHRVDVSLAKTFNFGDSQELEISAGATNILNYENIFYYDRTANKRVNQLPFMPTVAVSFAF</sequence>
<evidence type="ECO:0000313" key="11">
    <source>
        <dbReference type="Proteomes" id="UP000516305"/>
    </source>
</evidence>
<dbReference type="PANTHER" id="PTHR30069">
    <property type="entry name" value="TONB-DEPENDENT OUTER MEMBRANE RECEPTOR"/>
    <property type="match status" value="1"/>
</dbReference>
<dbReference type="GO" id="GO:0044718">
    <property type="term" value="P:siderophore transmembrane transport"/>
    <property type="evidence" value="ECO:0007669"/>
    <property type="project" value="TreeGrafter"/>
</dbReference>
<dbReference type="InterPro" id="IPR008969">
    <property type="entry name" value="CarboxyPept-like_regulatory"/>
</dbReference>
<proteinExistence type="predicted"/>
<evidence type="ECO:0000256" key="3">
    <source>
        <dbReference type="ARBA" id="ARBA00022452"/>
    </source>
</evidence>
<dbReference type="AlphaFoldDB" id="A0A7H0VCP3"/>
<keyword evidence="10" id="KW-0378">Hydrolase</keyword>
<dbReference type="RefSeq" id="WP_210758023.1">
    <property type="nucleotide sequence ID" value="NZ_CP060139.1"/>
</dbReference>
<name>A0A7H0VCP3_9FLAO</name>
<evidence type="ECO:0000256" key="4">
    <source>
        <dbReference type="ARBA" id="ARBA00022692"/>
    </source>
</evidence>
<keyword evidence="10" id="KW-0121">Carboxypeptidase</keyword>
<keyword evidence="3" id="KW-1134">Transmembrane beta strand</keyword>
<dbReference type="SUPFAM" id="SSF56935">
    <property type="entry name" value="Porins"/>
    <property type="match status" value="1"/>
</dbReference>
<dbReference type="KEGG" id="chyd:H4K34_14050"/>
<protein>
    <submittedName>
        <fullName evidence="10">Carboxypeptidase-like regulatory domain-containing protein</fullName>
    </submittedName>
</protein>
<keyword evidence="11" id="KW-1185">Reference proteome</keyword>
<comment type="subcellular location">
    <subcellularLocation>
        <location evidence="1">Cell outer membrane</location>
        <topology evidence="1">Multi-pass membrane protein</topology>
    </subcellularLocation>
</comment>
<gene>
    <name evidence="10" type="ORF">H4K34_14050</name>
</gene>
<dbReference type="Pfam" id="PF13715">
    <property type="entry name" value="CarbopepD_reg_2"/>
    <property type="match status" value="1"/>
</dbReference>
<dbReference type="Proteomes" id="UP000516305">
    <property type="component" value="Chromosome"/>
</dbReference>
<evidence type="ECO:0000313" key="10">
    <source>
        <dbReference type="EMBL" id="QNR23491.1"/>
    </source>
</evidence>
<keyword evidence="10" id="KW-0645">Protease</keyword>
<evidence type="ECO:0000256" key="2">
    <source>
        <dbReference type="ARBA" id="ARBA00022448"/>
    </source>
</evidence>